<sequence length="109" mass="11408">MRTGAYRVGLCSLEKQISHCGAALALPTVDGVDEFRSTVVEGRIQEAVVVEGCVFGALLAELGQRGWWLGDFPLGEETFEVLLGDLGSDVEVVERPFAGCGGGFGGFAG</sequence>
<keyword evidence="2" id="KW-1185">Reference proteome</keyword>
<proteinExistence type="predicted"/>
<dbReference type="Proteomes" id="UP000185628">
    <property type="component" value="Unassembled WGS sequence"/>
</dbReference>
<organism evidence="1 2">
    <name type="scientific">Bowdeniella nasicola</name>
    <dbReference type="NCBI Taxonomy" id="208480"/>
    <lineage>
        <taxon>Bacteria</taxon>
        <taxon>Bacillati</taxon>
        <taxon>Actinomycetota</taxon>
        <taxon>Actinomycetes</taxon>
        <taxon>Actinomycetales</taxon>
        <taxon>Actinomycetaceae</taxon>
        <taxon>Bowdeniella</taxon>
    </lineage>
</organism>
<evidence type="ECO:0000313" key="1">
    <source>
        <dbReference type="EMBL" id="OKL54195.1"/>
    </source>
</evidence>
<comment type="caution">
    <text evidence="1">The sequence shown here is derived from an EMBL/GenBank/DDBJ whole genome shotgun (WGS) entry which is preliminary data.</text>
</comment>
<evidence type="ECO:0000313" key="2">
    <source>
        <dbReference type="Proteomes" id="UP000185628"/>
    </source>
</evidence>
<gene>
    <name evidence="1" type="ORF">BSZ39_05305</name>
</gene>
<accession>A0A1Q5Q357</accession>
<reference evidence="2" key="1">
    <citation type="submission" date="2016-12" db="EMBL/GenBank/DDBJ databases">
        <authorList>
            <person name="Meng X."/>
        </authorList>
    </citation>
    <scope>NUCLEOTIDE SEQUENCE [LARGE SCALE GENOMIC DNA]</scope>
    <source>
        <strain evidence="2">DSM 19116</strain>
    </source>
</reference>
<dbReference type="AlphaFoldDB" id="A0A1Q5Q357"/>
<protein>
    <submittedName>
        <fullName evidence="1">Uncharacterized protein</fullName>
    </submittedName>
</protein>
<name>A0A1Q5Q357_9ACTO</name>
<dbReference type="EMBL" id="MQVR01000023">
    <property type="protein sequence ID" value="OKL54195.1"/>
    <property type="molecule type" value="Genomic_DNA"/>
</dbReference>